<dbReference type="InterPro" id="IPR008030">
    <property type="entry name" value="NmrA-like"/>
</dbReference>
<evidence type="ECO:0000256" key="3">
    <source>
        <dbReference type="ARBA" id="ARBA00023002"/>
    </source>
</evidence>
<dbReference type="Gene3D" id="3.40.50.720">
    <property type="entry name" value="NAD(P)-binding Rossmann-like Domain"/>
    <property type="match status" value="1"/>
</dbReference>
<keyword evidence="6" id="KW-1185">Reference proteome</keyword>
<evidence type="ECO:0000313" key="6">
    <source>
        <dbReference type="Proteomes" id="UP000076881"/>
    </source>
</evidence>
<feature type="domain" description="NmrA-like" evidence="4">
    <location>
        <begin position="2"/>
        <end position="259"/>
    </location>
</feature>
<keyword evidence="3" id="KW-0560">Oxidoreductase</keyword>
<evidence type="ECO:0000256" key="2">
    <source>
        <dbReference type="ARBA" id="ARBA00022857"/>
    </source>
</evidence>
<reference evidence="5 6" key="1">
    <citation type="journal article" date="2016" name="Genome Biol. Evol.">
        <title>Divergent and convergent evolution of fungal pathogenicity.</title>
        <authorList>
            <person name="Shang Y."/>
            <person name="Xiao G."/>
            <person name="Zheng P."/>
            <person name="Cen K."/>
            <person name="Zhan S."/>
            <person name="Wang C."/>
        </authorList>
    </citation>
    <scope>NUCLEOTIDE SEQUENCE [LARGE SCALE GENOMIC DNA]</scope>
    <source>
        <strain evidence="5 6">RCEF 1005</strain>
    </source>
</reference>
<dbReference type="PANTHER" id="PTHR42748:SF30">
    <property type="entry name" value="NMRA-LIKE DOMAIN-CONTAINING PROTEIN"/>
    <property type="match status" value="1"/>
</dbReference>
<organism evidence="5 6">
    <name type="scientific">Akanthomyces lecanii RCEF 1005</name>
    <dbReference type="NCBI Taxonomy" id="1081108"/>
    <lineage>
        <taxon>Eukaryota</taxon>
        <taxon>Fungi</taxon>
        <taxon>Dikarya</taxon>
        <taxon>Ascomycota</taxon>
        <taxon>Pezizomycotina</taxon>
        <taxon>Sordariomycetes</taxon>
        <taxon>Hypocreomycetidae</taxon>
        <taxon>Hypocreales</taxon>
        <taxon>Cordycipitaceae</taxon>
        <taxon>Akanthomyces</taxon>
        <taxon>Cordyceps confragosa</taxon>
    </lineage>
</organism>
<dbReference type="InterPro" id="IPR051164">
    <property type="entry name" value="NmrA-like_oxidored"/>
</dbReference>
<dbReference type="Proteomes" id="UP000076881">
    <property type="component" value="Unassembled WGS sequence"/>
</dbReference>
<sequence>MKVFICGITGSQGSALARLLLPSTPVVGLTRNPSSASAAALTSLGAELLPGSYDDASALASALAGCTALFLNPMPSFTDPAAERRDGLTLLAAAKAAGTVTRVVYSTALSVDAPEKLPNYDPEAYIAKMLSQKRFLEGAVRDSGIPHWTILRPGNFMTNYVGEPALTRQKDLVFEGVSATAFARDTKLPMVDTATIGAFARAALLDAGNKFDKQEIGLADELLTLDELLAKLGAAAGRTLTARYMDDDEVEAQKMLNPMVGAQVMMRGLAQFLDVDAVKSWGVPLSSFDKFLEREAALVKETYDVKDKTA</sequence>
<dbReference type="EMBL" id="AZHF01000003">
    <property type="protein sequence ID" value="OAA77296.1"/>
    <property type="molecule type" value="Genomic_DNA"/>
</dbReference>
<dbReference type="GO" id="GO:0005634">
    <property type="term" value="C:nucleus"/>
    <property type="evidence" value="ECO:0007669"/>
    <property type="project" value="TreeGrafter"/>
</dbReference>
<dbReference type="SUPFAM" id="SSF51735">
    <property type="entry name" value="NAD(P)-binding Rossmann-fold domains"/>
    <property type="match status" value="1"/>
</dbReference>
<gene>
    <name evidence="5" type="ORF">LEL_04119</name>
</gene>
<dbReference type="AlphaFoldDB" id="A0A168H4J4"/>
<protein>
    <submittedName>
        <fullName evidence="5">NAD(P)-binding domain protein</fullName>
    </submittedName>
</protein>
<evidence type="ECO:0000313" key="5">
    <source>
        <dbReference type="EMBL" id="OAA77296.1"/>
    </source>
</evidence>
<proteinExistence type="inferred from homology"/>
<comment type="similarity">
    <text evidence="1">Belongs to the NmrA-type oxidoreductase family.</text>
</comment>
<evidence type="ECO:0000259" key="4">
    <source>
        <dbReference type="Pfam" id="PF05368"/>
    </source>
</evidence>
<dbReference type="PANTHER" id="PTHR42748">
    <property type="entry name" value="NITROGEN METABOLITE REPRESSION PROTEIN NMRA FAMILY MEMBER"/>
    <property type="match status" value="1"/>
</dbReference>
<keyword evidence="2" id="KW-0521">NADP</keyword>
<accession>A0A168H4J4</accession>
<dbReference type="GO" id="GO:0016491">
    <property type="term" value="F:oxidoreductase activity"/>
    <property type="evidence" value="ECO:0007669"/>
    <property type="project" value="UniProtKB-KW"/>
</dbReference>
<comment type="caution">
    <text evidence="5">The sequence shown here is derived from an EMBL/GenBank/DDBJ whole genome shotgun (WGS) entry which is preliminary data.</text>
</comment>
<dbReference type="Pfam" id="PF05368">
    <property type="entry name" value="NmrA"/>
    <property type="match status" value="1"/>
</dbReference>
<name>A0A168H4J4_CORDF</name>
<dbReference type="STRING" id="1081108.A0A168H4J4"/>
<evidence type="ECO:0000256" key="1">
    <source>
        <dbReference type="ARBA" id="ARBA00006328"/>
    </source>
</evidence>
<dbReference type="InterPro" id="IPR036291">
    <property type="entry name" value="NAD(P)-bd_dom_sf"/>
</dbReference>
<dbReference type="OrthoDB" id="419598at2759"/>